<evidence type="ECO:0000313" key="3">
    <source>
        <dbReference type="Proteomes" id="UP001528920"/>
    </source>
</evidence>
<dbReference type="Proteomes" id="UP001528920">
    <property type="component" value="Unassembled WGS sequence"/>
</dbReference>
<evidence type="ECO:0000313" key="2">
    <source>
        <dbReference type="EMBL" id="MDE5416804.1"/>
    </source>
</evidence>
<evidence type="ECO:0000256" key="1">
    <source>
        <dbReference type="SAM" id="MobiDB-lite"/>
    </source>
</evidence>
<organism evidence="2 3">
    <name type="scientific">Paralabilibaculum antarcticum</name>
    <dbReference type="NCBI Taxonomy" id="2912572"/>
    <lineage>
        <taxon>Bacteria</taxon>
        <taxon>Pseudomonadati</taxon>
        <taxon>Bacteroidota</taxon>
        <taxon>Bacteroidia</taxon>
        <taxon>Marinilabiliales</taxon>
        <taxon>Marinifilaceae</taxon>
        <taxon>Paralabilibaculum</taxon>
    </lineage>
</organism>
<comment type="caution">
    <text evidence="2">The sequence shown here is derived from an EMBL/GenBank/DDBJ whole genome shotgun (WGS) entry which is preliminary data.</text>
</comment>
<sequence length="108" mass="12997">MSKEHKILTEFFTFLATKQDHLQLQAQDAEKNIQDYFNHRIELAEIAKEEKRQKQLKKLELIVKKREEQQKRAKIPMQQTKQVKIASDKRPKAKTIREMQALIDRIRN</sequence>
<dbReference type="RefSeq" id="WP_275108142.1">
    <property type="nucleotide sequence ID" value="NZ_JAKJSC010000001.1"/>
</dbReference>
<name>A0ABT5VR89_9BACT</name>
<feature type="region of interest" description="Disordered" evidence="1">
    <location>
        <begin position="72"/>
        <end position="91"/>
    </location>
</feature>
<keyword evidence="3" id="KW-1185">Reference proteome</keyword>
<gene>
    <name evidence="2" type="ORF">L3049_02205</name>
</gene>
<protein>
    <submittedName>
        <fullName evidence="2">Uncharacterized protein</fullName>
    </submittedName>
</protein>
<accession>A0ABT5VR89</accession>
<reference evidence="2 3" key="1">
    <citation type="submission" date="2022-01" db="EMBL/GenBank/DDBJ databases">
        <title>Labilibaculum sp. nov, a marine bacterium isolated from Antarctica.</title>
        <authorList>
            <person name="Dai W."/>
        </authorList>
    </citation>
    <scope>NUCLEOTIDE SEQUENCE [LARGE SCALE GENOMIC DNA]</scope>
    <source>
        <strain evidence="2 3">DW002</strain>
    </source>
</reference>
<dbReference type="EMBL" id="JAKJSC010000001">
    <property type="protein sequence ID" value="MDE5416804.1"/>
    <property type="molecule type" value="Genomic_DNA"/>
</dbReference>
<proteinExistence type="predicted"/>